<evidence type="ECO:0000256" key="2">
    <source>
        <dbReference type="ARBA" id="ARBA00007786"/>
    </source>
</evidence>
<keyword evidence="5" id="KW-1015">Disulfide bond</keyword>
<dbReference type="InterPro" id="IPR051955">
    <property type="entry name" value="PME_Inhibitor"/>
</dbReference>
<keyword evidence="7" id="KW-1133">Transmembrane helix</keyword>
<dbReference type="NCBIfam" id="TIGR01614">
    <property type="entry name" value="PME_inhib"/>
    <property type="match status" value="1"/>
</dbReference>
<proteinExistence type="inferred from homology"/>
<feature type="transmembrane region" description="Helical" evidence="7">
    <location>
        <begin position="35"/>
        <end position="56"/>
    </location>
</feature>
<keyword evidence="4" id="KW-0732">Signal</keyword>
<evidence type="ECO:0000256" key="1">
    <source>
        <dbReference type="ARBA" id="ARBA00006027"/>
    </source>
</evidence>
<evidence type="ECO:0000256" key="4">
    <source>
        <dbReference type="ARBA" id="ARBA00022729"/>
    </source>
</evidence>
<reference evidence="9 10" key="1">
    <citation type="journal article" date="2015" name="Proc. Natl. Acad. Sci. U.S.A.">
        <title>The resurrection genome of Boea hygrometrica: A blueprint for survival of dehydration.</title>
        <authorList>
            <person name="Xiao L."/>
            <person name="Yang G."/>
            <person name="Zhang L."/>
            <person name="Yang X."/>
            <person name="Zhao S."/>
            <person name="Ji Z."/>
            <person name="Zhou Q."/>
            <person name="Hu M."/>
            <person name="Wang Y."/>
            <person name="Chen M."/>
            <person name="Xu Y."/>
            <person name="Jin H."/>
            <person name="Xiao X."/>
            <person name="Hu G."/>
            <person name="Bao F."/>
            <person name="Hu Y."/>
            <person name="Wan P."/>
            <person name="Li L."/>
            <person name="Deng X."/>
            <person name="Kuang T."/>
            <person name="Xiang C."/>
            <person name="Zhu J.K."/>
            <person name="Oliver M.J."/>
            <person name="He Y."/>
        </authorList>
    </citation>
    <scope>NUCLEOTIDE SEQUENCE [LARGE SCALE GENOMIC DNA]</scope>
    <source>
        <strain evidence="10">cv. XS01</strain>
    </source>
</reference>
<dbReference type="PANTHER" id="PTHR31080">
    <property type="entry name" value="PECTINESTERASE INHIBITOR-LIKE"/>
    <property type="match status" value="1"/>
</dbReference>
<sequence length="240" mass="26258">MESINFIKGYGKVIPSEEDPNSSQKRTSNHRRRRIIAISSVIFLTIAVASLSAALIHESTTESEESETQPQLSSNSALKTVCSVTLHPDSCFSAISPLNTPPISNSPLHFFNLSLQATIHEVSNLSSLPRNLIKKDSPALKDCADLFSEAASQLEKSAALTRVNPGEKVFTEMKISDIQTWVSAAMTDLQTCIDGLEETGSTAVDQLKTRVLKSQEYMSNTLAILNHIQSLYDKFGLTMP</sequence>
<accession>A0A2Z7D497</accession>
<dbReference type="GO" id="GO:0030599">
    <property type="term" value="F:pectinesterase activity"/>
    <property type="evidence" value="ECO:0007669"/>
    <property type="project" value="UniProtKB-EC"/>
</dbReference>
<keyword evidence="7" id="KW-0812">Transmembrane</keyword>
<feature type="domain" description="Pectinesterase inhibitor" evidence="8">
    <location>
        <begin position="73"/>
        <end position="224"/>
    </location>
</feature>
<dbReference type="CDD" id="cd15798">
    <property type="entry name" value="PMEI-like_3"/>
    <property type="match status" value="1"/>
</dbReference>
<evidence type="ECO:0000256" key="5">
    <source>
        <dbReference type="ARBA" id="ARBA00023157"/>
    </source>
</evidence>
<comment type="similarity">
    <text evidence="1">In the N-terminal section; belongs to the PMEI family.</text>
</comment>
<keyword evidence="6" id="KW-0325">Glycoprotein</keyword>
<comment type="similarity">
    <text evidence="2">In the C-terminal section; belongs to the pectinesterase family.</text>
</comment>
<keyword evidence="7" id="KW-0472">Membrane</keyword>
<name>A0A2Z7D497_9LAMI</name>
<dbReference type="EC" id="3.1.1.11" evidence="3"/>
<dbReference type="Gene3D" id="1.20.140.40">
    <property type="entry name" value="Invertase/pectin methylesterase inhibitor family protein"/>
    <property type="match status" value="1"/>
</dbReference>
<dbReference type="FunFam" id="1.20.140.40:FF:000010">
    <property type="entry name" value="Pectinesterase"/>
    <property type="match status" value="1"/>
</dbReference>
<evidence type="ECO:0000256" key="7">
    <source>
        <dbReference type="SAM" id="Phobius"/>
    </source>
</evidence>
<evidence type="ECO:0000259" key="8">
    <source>
        <dbReference type="SMART" id="SM00856"/>
    </source>
</evidence>
<dbReference type="InterPro" id="IPR006501">
    <property type="entry name" value="Pectinesterase_inhib_dom"/>
</dbReference>
<dbReference type="SMART" id="SM00856">
    <property type="entry name" value="PMEI"/>
    <property type="match status" value="1"/>
</dbReference>
<protein>
    <recommendedName>
        <fullName evidence="3">pectinesterase</fullName>
        <ecNumber evidence="3">3.1.1.11</ecNumber>
    </recommendedName>
</protein>
<dbReference type="SUPFAM" id="SSF101148">
    <property type="entry name" value="Plant invertase/pectin methylesterase inhibitor"/>
    <property type="match status" value="1"/>
</dbReference>
<dbReference type="PANTHER" id="PTHR31080:SF303">
    <property type="entry name" value="PECTINESTERASE 1-LIKE"/>
    <property type="match status" value="1"/>
</dbReference>
<dbReference type="EMBL" id="KQ989562">
    <property type="protein sequence ID" value="KZV54245.1"/>
    <property type="molecule type" value="Genomic_DNA"/>
</dbReference>
<dbReference type="AlphaFoldDB" id="A0A2Z7D497"/>
<dbReference type="GO" id="GO:0004857">
    <property type="term" value="F:enzyme inhibitor activity"/>
    <property type="evidence" value="ECO:0007669"/>
    <property type="project" value="InterPro"/>
</dbReference>
<organism evidence="9 10">
    <name type="scientific">Dorcoceras hygrometricum</name>
    <dbReference type="NCBI Taxonomy" id="472368"/>
    <lineage>
        <taxon>Eukaryota</taxon>
        <taxon>Viridiplantae</taxon>
        <taxon>Streptophyta</taxon>
        <taxon>Embryophyta</taxon>
        <taxon>Tracheophyta</taxon>
        <taxon>Spermatophyta</taxon>
        <taxon>Magnoliopsida</taxon>
        <taxon>eudicotyledons</taxon>
        <taxon>Gunneridae</taxon>
        <taxon>Pentapetalae</taxon>
        <taxon>asterids</taxon>
        <taxon>lamiids</taxon>
        <taxon>Lamiales</taxon>
        <taxon>Gesneriaceae</taxon>
        <taxon>Didymocarpoideae</taxon>
        <taxon>Trichosporeae</taxon>
        <taxon>Loxocarpinae</taxon>
        <taxon>Dorcoceras</taxon>
    </lineage>
</organism>
<dbReference type="OrthoDB" id="1670832at2759"/>
<gene>
    <name evidence="9" type="ORF">F511_36197</name>
</gene>
<evidence type="ECO:0000256" key="3">
    <source>
        <dbReference type="ARBA" id="ARBA00013229"/>
    </source>
</evidence>
<keyword evidence="10" id="KW-1185">Reference proteome</keyword>
<dbReference type="Proteomes" id="UP000250235">
    <property type="component" value="Unassembled WGS sequence"/>
</dbReference>
<evidence type="ECO:0000313" key="9">
    <source>
        <dbReference type="EMBL" id="KZV54245.1"/>
    </source>
</evidence>
<dbReference type="InterPro" id="IPR035513">
    <property type="entry name" value="Invertase/methylesterase_inhib"/>
</dbReference>
<evidence type="ECO:0000313" key="10">
    <source>
        <dbReference type="Proteomes" id="UP000250235"/>
    </source>
</evidence>
<dbReference type="Pfam" id="PF04043">
    <property type="entry name" value="PMEI"/>
    <property type="match status" value="1"/>
</dbReference>
<evidence type="ECO:0000256" key="6">
    <source>
        <dbReference type="ARBA" id="ARBA00023180"/>
    </source>
</evidence>